<sequence length="276" mass="29628">MIEPSVEEFPAENGPQLTPELAIANLQSSDLSLRYYAAWWLGKYRVKESAAVDALIAALEDEADRTELGGYPLRRNAARALGKLGNRKAVPGLINCLECPDFYVREAAAQSLEMLKDKTAAPALIKLLDGGVAQAVQVTGRPHLVQPYEAVLEALGAIGATDAIPLIQPFLEHPVSRVQCAAARAMYQLTQEPVYGELLVKVLAGNDLNLRRVALGDLGAIGYLAAAEAIANAKAENSFKLIALKGLLEHQMSAESNALSISDQAIRVMNLMDSLL</sequence>
<dbReference type="InterPro" id="IPR016024">
    <property type="entry name" value="ARM-type_fold"/>
</dbReference>
<keyword evidence="4 5" id="KW-0456">Lyase</keyword>
<dbReference type="SMART" id="SM00567">
    <property type="entry name" value="EZ_HEAT"/>
    <property type="match status" value="6"/>
</dbReference>
<dbReference type="GO" id="GO:0016491">
    <property type="term" value="F:oxidoreductase activity"/>
    <property type="evidence" value="ECO:0007669"/>
    <property type="project" value="TreeGrafter"/>
</dbReference>
<dbReference type="InterPro" id="IPR004155">
    <property type="entry name" value="PBS_lyase_HEAT"/>
</dbReference>
<dbReference type="AlphaFoldDB" id="A0A1Z4KRA7"/>
<reference evidence="5 6" key="1">
    <citation type="submission" date="2017-06" db="EMBL/GenBank/DDBJ databases">
        <title>Genome sequencing of cyanobaciteial culture collection at National Institute for Environmental Studies (NIES).</title>
        <authorList>
            <person name="Hirose Y."/>
            <person name="Shimura Y."/>
            <person name="Fujisawa T."/>
            <person name="Nakamura Y."/>
            <person name="Kawachi M."/>
        </authorList>
    </citation>
    <scope>NUCLEOTIDE SEQUENCE [LARGE SCALE GENOMIC DNA]</scope>
    <source>
        <strain evidence="5 6">NIES-23</strain>
    </source>
</reference>
<keyword evidence="2" id="KW-0042">Antenna complex</keyword>
<evidence type="ECO:0000256" key="1">
    <source>
        <dbReference type="ARBA" id="ARBA00009299"/>
    </source>
</evidence>
<evidence type="ECO:0000313" key="6">
    <source>
        <dbReference type="Proteomes" id="UP000217507"/>
    </source>
</evidence>
<dbReference type="Pfam" id="PF03130">
    <property type="entry name" value="HEAT_PBS"/>
    <property type="match status" value="1"/>
</dbReference>
<gene>
    <name evidence="5" type="primary">cpcE</name>
    <name evidence="5" type="ORF">NIES23_43260</name>
</gene>
<dbReference type="GO" id="GO:0016829">
    <property type="term" value="F:lyase activity"/>
    <property type="evidence" value="ECO:0007669"/>
    <property type="project" value="UniProtKB-KW"/>
</dbReference>
<dbReference type="Gene3D" id="1.25.10.10">
    <property type="entry name" value="Leucine-rich Repeat Variant"/>
    <property type="match status" value="2"/>
</dbReference>
<dbReference type="InterPro" id="IPR011989">
    <property type="entry name" value="ARM-like"/>
</dbReference>
<evidence type="ECO:0000256" key="4">
    <source>
        <dbReference type="ARBA" id="ARBA00023239"/>
    </source>
</evidence>
<dbReference type="EMBL" id="AP018216">
    <property type="protein sequence ID" value="BAY71506.1"/>
    <property type="molecule type" value="Genomic_DNA"/>
</dbReference>
<evidence type="ECO:0000256" key="2">
    <source>
        <dbReference type="ARBA" id="ARBA00022549"/>
    </source>
</evidence>
<dbReference type="SMR" id="A0A1Z4KRA7"/>
<dbReference type="GO" id="GO:0030089">
    <property type="term" value="C:phycobilisome"/>
    <property type="evidence" value="ECO:0007669"/>
    <property type="project" value="UniProtKB-KW"/>
</dbReference>
<dbReference type="Pfam" id="PF13646">
    <property type="entry name" value="HEAT_2"/>
    <property type="match status" value="2"/>
</dbReference>
<accession>A0A1Z4KRA7</accession>
<protein>
    <submittedName>
        <fullName evidence="5">Phycocyanobilin lyase alpha subunit</fullName>
    </submittedName>
</protein>
<dbReference type="PANTHER" id="PTHR12697">
    <property type="entry name" value="PBS LYASE HEAT-LIKE PROTEIN"/>
    <property type="match status" value="1"/>
</dbReference>
<evidence type="ECO:0000256" key="3">
    <source>
        <dbReference type="ARBA" id="ARBA00022738"/>
    </source>
</evidence>
<proteinExistence type="inferred from homology"/>
<keyword evidence="3" id="KW-0605">Phycobilisome</keyword>
<dbReference type="Proteomes" id="UP000217507">
    <property type="component" value="Chromosome"/>
</dbReference>
<dbReference type="PANTHER" id="PTHR12697:SF40">
    <property type="entry name" value="PHYCOCYANOBILIN LYASE SUBUNIT ALPHA"/>
    <property type="match status" value="1"/>
</dbReference>
<comment type="similarity">
    <text evidence="1">Belongs to the CpcE/RpcE/PecE family.</text>
</comment>
<name>A0A1Z4KRA7_ANAVA</name>
<dbReference type="SUPFAM" id="SSF48371">
    <property type="entry name" value="ARM repeat"/>
    <property type="match status" value="1"/>
</dbReference>
<evidence type="ECO:0000313" key="5">
    <source>
        <dbReference type="EMBL" id="BAY71506.1"/>
    </source>
</evidence>
<organism evidence="5 6">
    <name type="scientific">Trichormus variabilis NIES-23</name>
    <dbReference type="NCBI Taxonomy" id="1973479"/>
    <lineage>
        <taxon>Bacteria</taxon>
        <taxon>Bacillati</taxon>
        <taxon>Cyanobacteriota</taxon>
        <taxon>Cyanophyceae</taxon>
        <taxon>Nostocales</taxon>
        <taxon>Nostocaceae</taxon>
        <taxon>Trichormus</taxon>
    </lineage>
</organism>